<sequence>MSSQALQADHRTGAPWDTGQQGIQIRNLNKSFGKKHVLKDITVDFAPNRVHGLLGANGVGKTTLMAVILNHKFRSSGEVLIDGEDPRENAKVLERTCFIHEDQKFHDDDTPTSLLRILPRFYPEWDAALAERLASRFRLPMGTRTVKLSRGQRSALAIVIGLASRAPYTFMDEPYLGLDPAHRSLFYEEFAREIAEHPRTVILSTHLIDEVSDLLENVVMLEDGQVTLNADIDHARDSAFVLRGLEPVVRELVGERQVLREHRLGNILSVTVDGSATDDDHRRAAQSNVSVEPVTLQELVAARGMRGMDNAEMSL</sequence>
<dbReference type="PANTHER" id="PTHR43158">
    <property type="entry name" value="SKFA PEPTIDE EXPORT ATP-BINDING PROTEIN SKFE"/>
    <property type="match status" value="1"/>
</dbReference>
<evidence type="ECO:0000259" key="4">
    <source>
        <dbReference type="PROSITE" id="PS50893"/>
    </source>
</evidence>
<accession>A0ABP5J5F2</accession>
<keyword evidence="6" id="KW-1185">Reference proteome</keyword>
<evidence type="ECO:0000256" key="1">
    <source>
        <dbReference type="ARBA" id="ARBA00022741"/>
    </source>
</evidence>
<dbReference type="Proteomes" id="UP001500166">
    <property type="component" value="Unassembled WGS sequence"/>
</dbReference>
<dbReference type="SUPFAM" id="SSF52540">
    <property type="entry name" value="P-loop containing nucleoside triphosphate hydrolases"/>
    <property type="match status" value="1"/>
</dbReference>
<dbReference type="InterPro" id="IPR003593">
    <property type="entry name" value="AAA+_ATPase"/>
</dbReference>
<dbReference type="Pfam" id="PF00005">
    <property type="entry name" value="ABC_tran"/>
    <property type="match status" value="1"/>
</dbReference>
<dbReference type="RefSeq" id="WP_259913051.1">
    <property type="nucleotide sequence ID" value="NZ_BAAAQA010000004.1"/>
</dbReference>
<dbReference type="InterPro" id="IPR003439">
    <property type="entry name" value="ABC_transporter-like_ATP-bd"/>
</dbReference>
<keyword evidence="1" id="KW-0547">Nucleotide-binding</keyword>
<dbReference type="InterPro" id="IPR027417">
    <property type="entry name" value="P-loop_NTPase"/>
</dbReference>
<dbReference type="PANTHER" id="PTHR43158:SF5">
    <property type="entry name" value="ABC TRANSPORTER, ATP-BINDING PROTEIN"/>
    <property type="match status" value="1"/>
</dbReference>
<gene>
    <name evidence="5" type="ORF">GCM10009824_06090</name>
</gene>
<proteinExistence type="predicted"/>
<evidence type="ECO:0000313" key="5">
    <source>
        <dbReference type="EMBL" id="GAA2111049.1"/>
    </source>
</evidence>
<comment type="caution">
    <text evidence="5">The sequence shown here is derived from an EMBL/GenBank/DDBJ whole genome shotgun (WGS) entry which is preliminary data.</text>
</comment>
<keyword evidence="2 5" id="KW-0067">ATP-binding</keyword>
<organism evidence="5 6">
    <name type="scientific">Kocuria atrinae</name>
    <dbReference type="NCBI Taxonomy" id="592377"/>
    <lineage>
        <taxon>Bacteria</taxon>
        <taxon>Bacillati</taxon>
        <taxon>Actinomycetota</taxon>
        <taxon>Actinomycetes</taxon>
        <taxon>Micrococcales</taxon>
        <taxon>Micrococcaceae</taxon>
        <taxon>Kocuria</taxon>
    </lineage>
</organism>
<evidence type="ECO:0000256" key="3">
    <source>
        <dbReference type="SAM" id="MobiDB-lite"/>
    </source>
</evidence>
<dbReference type="PROSITE" id="PS50893">
    <property type="entry name" value="ABC_TRANSPORTER_2"/>
    <property type="match status" value="1"/>
</dbReference>
<feature type="region of interest" description="Disordered" evidence="3">
    <location>
        <begin position="1"/>
        <end position="20"/>
    </location>
</feature>
<dbReference type="SMART" id="SM00382">
    <property type="entry name" value="AAA"/>
    <property type="match status" value="1"/>
</dbReference>
<name>A0ABP5J5F2_9MICC</name>
<evidence type="ECO:0000256" key="2">
    <source>
        <dbReference type="ARBA" id="ARBA00022840"/>
    </source>
</evidence>
<dbReference type="CDD" id="cd03230">
    <property type="entry name" value="ABC_DR_subfamily_A"/>
    <property type="match status" value="1"/>
</dbReference>
<protein>
    <submittedName>
        <fullName evidence="5">ABC transporter ATP-binding protein</fullName>
    </submittedName>
</protein>
<feature type="domain" description="ABC transporter" evidence="4">
    <location>
        <begin position="23"/>
        <end position="248"/>
    </location>
</feature>
<dbReference type="Gene3D" id="3.40.50.300">
    <property type="entry name" value="P-loop containing nucleotide triphosphate hydrolases"/>
    <property type="match status" value="1"/>
</dbReference>
<dbReference type="GO" id="GO:0005524">
    <property type="term" value="F:ATP binding"/>
    <property type="evidence" value="ECO:0007669"/>
    <property type="project" value="UniProtKB-KW"/>
</dbReference>
<reference evidence="6" key="1">
    <citation type="journal article" date="2019" name="Int. J. Syst. Evol. Microbiol.">
        <title>The Global Catalogue of Microorganisms (GCM) 10K type strain sequencing project: providing services to taxonomists for standard genome sequencing and annotation.</title>
        <authorList>
            <consortium name="The Broad Institute Genomics Platform"/>
            <consortium name="The Broad Institute Genome Sequencing Center for Infectious Disease"/>
            <person name="Wu L."/>
            <person name="Ma J."/>
        </authorList>
    </citation>
    <scope>NUCLEOTIDE SEQUENCE [LARGE SCALE GENOMIC DNA]</scope>
    <source>
        <strain evidence="6">JCM 15914</strain>
    </source>
</reference>
<dbReference type="EMBL" id="BAAAQA010000004">
    <property type="protein sequence ID" value="GAA2111049.1"/>
    <property type="molecule type" value="Genomic_DNA"/>
</dbReference>
<evidence type="ECO:0000313" key="6">
    <source>
        <dbReference type="Proteomes" id="UP001500166"/>
    </source>
</evidence>